<dbReference type="EMBL" id="JAECZA010000289">
    <property type="protein sequence ID" value="MBH8577525.1"/>
    <property type="molecule type" value="Genomic_DNA"/>
</dbReference>
<comment type="subunit">
    <text evidence="6">May interact with CcsA.</text>
</comment>
<feature type="transmembrane region" description="Helical" evidence="7">
    <location>
        <begin position="92"/>
        <end position="114"/>
    </location>
</feature>
<evidence type="ECO:0000256" key="6">
    <source>
        <dbReference type="HAMAP-Rule" id="MF_01392"/>
    </source>
</evidence>
<evidence type="ECO:0000259" key="8">
    <source>
        <dbReference type="Pfam" id="PF05140"/>
    </source>
</evidence>
<dbReference type="InterPro" id="IPR007816">
    <property type="entry name" value="ResB-like_domain"/>
</dbReference>
<keyword evidence="3 6" id="KW-0201">Cytochrome c-type biogenesis</keyword>
<dbReference type="InterPro" id="IPR023494">
    <property type="entry name" value="Cyt_c_bgen_Ccs1/CcsB/ResB"/>
</dbReference>
<feature type="transmembrane region" description="Helical" evidence="7">
    <location>
        <begin position="181"/>
        <end position="204"/>
    </location>
</feature>
<dbReference type="RefSeq" id="WP_214436211.1">
    <property type="nucleotide sequence ID" value="NZ_CAWPUQ010000225.1"/>
</dbReference>
<name>A0A8J7IAK9_9NOST</name>
<evidence type="ECO:0000313" key="9">
    <source>
        <dbReference type="EMBL" id="MBH8577525.1"/>
    </source>
</evidence>
<dbReference type="Proteomes" id="UP000662314">
    <property type="component" value="Unassembled WGS sequence"/>
</dbReference>
<gene>
    <name evidence="6" type="primary">ccsB</name>
    <name evidence="6" type="synonym">ccs1</name>
    <name evidence="9" type="ORF">I8752_32075</name>
</gene>
<evidence type="ECO:0000256" key="7">
    <source>
        <dbReference type="SAM" id="Phobius"/>
    </source>
</evidence>
<keyword evidence="4 6" id="KW-1133">Transmembrane helix</keyword>
<keyword evidence="5 6" id="KW-0472">Membrane</keyword>
<keyword evidence="6" id="KW-0793">Thylakoid</keyword>
<accession>A0A8J7IAK9</accession>
<organism evidence="9 10">
    <name type="scientific">Dendronalium phyllosphericum CENA369</name>
    <dbReference type="NCBI Taxonomy" id="1725256"/>
    <lineage>
        <taxon>Bacteria</taxon>
        <taxon>Bacillati</taxon>
        <taxon>Cyanobacteriota</taxon>
        <taxon>Cyanophyceae</taxon>
        <taxon>Nostocales</taxon>
        <taxon>Nostocaceae</taxon>
        <taxon>Dendronalium</taxon>
        <taxon>Dendronalium phyllosphericum</taxon>
    </lineage>
</organism>
<keyword evidence="2 6" id="KW-0812">Transmembrane</keyword>
<evidence type="ECO:0000256" key="2">
    <source>
        <dbReference type="ARBA" id="ARBA00022692"/>
    </source>
</evidence>
<comment type="caution">
    <text evidence="9">The sequence shown here is derived from an EMBL/GenBank/DDBJ whole genome shotgun (WGS) entry which is preliminary data.</text>
</comment>
<dbReference type="AlphaFoldDB" id="A0A8J7IAK9"/>
<sequence length="468" mass="52284">MTTENSTSIESSWWSVPGRFLRREFLPVLTNLQLAIALLLLIALFSVSGTVIEQGESPAFYQANYPEHPALFGFLTWKVIQVVGLDHVYRTWWFLGLLILFGTSLTACTFTRQLPALKAARRWKYYEEPRQFQKLALSAELENGSVDSLKEILQKRRYKVFQEQDGILYARKGIIGRIGPIVVHVGIVTILLGGIWGAMTGFVAQEMVASGDTFQVKNIIDAGPWADSQVLKDWSVKVNRFWIDYTPTGGIDQFYSDMSVLNNQGQEVDRKKIFVNQPLRYRGVTFYQTDWGIAAVQIQFNNSPIFQLPMASLDTKGRGRIWGSWIPTKPDLSAGVSLIAKDLQGMVLIYDSTGKLVDTVRKGMSTQVNGVTLKILDVIGSTGLQIKSDPGIPIVYSGFAVLMLGTVMSYFSHSQIWALQQGDKFYVGGKTNRAQVAFEREVLEILEQTTSQLESEAVISAELGVKNP</sequence>
<evidence type="ECO:0000256" key="4">
    <source>
        <dbReference type="ARBA" id="ARBA00022989"/>
    </source>
</evidence>
<feature type="domain" description="ResB-like" evidence="8">
    <location>
        <begin position="363"/>
        <end position="442"/>
    </location>
</feature>
<proteinExistence type="inferred from homology"/>
<reference evidence="9 10" key="1">
    <citation type="journal article" date="2021" name="Int. J. Syst. Evol. Microbiol.">
        <title>Amazonocrinis nigriterrae gen. nov., sp. nov., Atlanticothrix silvestris gen. nov., sp. nov. and Dendronalium phyllosphericum gen. nov., sp. nov., nostocacean cyanobacteria from Brazilian environments.</title>
        <authorList>
            <person name="Alvarenga D.O."/>
            <person name="Andreote A.P.D."/>
            <person name="Branco L.H.Z."/>
            <person name="Delbaje E."/>
            <person name="Cruz R.B."/>
            <person name="Varani A.M."/>
            <person name="Fiore M.F."/>
        </authorList>
    </citation>
    <scope>NUCLEOTIDE SEQUENCE [LARGE SCALE GENOMIC DNA]</scope>
    <source>
        <strain evidence="9 10">CENA369</strain>
    </source>
</reference>
<comment type="function">
    <text evidence="6">Required during biogenesis of c-type cytochromes (cytochrome c6 and cytochrome f) at the step of heme attachment.</text>
</comment>
<evidence type="ECO:0000256" key="3">
    <source>
        <dbReference type="ARBA" id="ARBA00022748"/>
    </source>
</evidence>
<dbReference type="PANTHER" id="PTHR31566:SF0">
    <property type="entry name" value="CYTOCHROME C BIOGENESIS PROTEIN CCS1, CHLOROPLASTIC"/>
    <property type="match status" value="1"/>
</dbReference>
<comment type="subcellular location">
    <subcellularLocation>
        <location evidence="6">Cellular thylakoid membrane</location>
        <topology evidence="6">Multi-pass membrane protein</topology>
    </subcellularLocation>
    <subcellularLocation>
        <location evidence="1">Membrane</location>
        <topology evidence="1">Multi-pass membrane protein</topology>
    </subcellularLocation>
</comment>
<evidence type="ECO:0000256" key="5">
    <source>
        <dbReference type="ARBA" id="ARBA00023136"/>
    </source>
</evidence>
<dbReference type="GO" id="GO:0017004">
    <property type="term" value="P:cytochrome complex assembly"/>
    <property type="evidence" value="ECO:0007669"/>
    <property type="project" value="UniProtKB-UniRule"/>
</dbReference>
<dbReference type="Pfam" id="PF05140">
    <property type="entry name" value="ResB"/>
    <property type="match status" value="2"/>
</dbReference>
<dbReference type="GO" id="GO:0031676">
    <property type="term" value="C:plasma membrane-derived thylakoid membrane"/>
    <property type="evidence" value="ECO:0007669"/>
    <property type="project" value="UniProtKB-SubCell"/>
</dbReference>
<keyword evidence="10" id="KW-1185">Reference proteome</keyword>
<dbReference type="HAMAP" id="MF_01392">
    <property type="entry name" value="CytC_Ccs1"/>
    <property type="match status" value="1"/>
</dbReference>
<feature type="domain" description="ResB-like" evidence="8">
    <location>
        <begin position="33"/>
        <end position="303"/>
    </location>
</feature>
<evidence type="ECO:0000313" key="10">
    <source>
        <dbReference type="Proteomes" id="UP000662314"/>
    </source>
</evidence>
<dbReference type="PANTHER" id="PTHR31566">
    <property type="entry name" value="CYTOCHROME C BIOGENESIS PROTEIN CCS1, CHLOROPLASTIC"/>
    <property type="match status" value="1"/>
</dbReference>
<comment type="similarity">
    <text evidence="6">Belongs to the Ccs1/CcsB family.</text>
</comment>
<protein>
    <recommendedName>
        <fullName evidence="6">Cytochrome c biogenesis protein CcsB</fullName>
    </recommendedName>
</protein>
<evidence type="ECO:0000256" key="1">
    <source>
        <dbReference type="ARBA" id="ARBA00004141"/>
    </source>
</evidence>
<feature type="transmembrane region" description="Helical" evidence="7">
    <location>
        <begin position="28"/>
        <end position="52"/>
    </location>
</feature>